<dbReference type="RefSeq" id="WP_068221621.1">
    <property type="nucleotide sequence ID" value="NZ_CP139724.1"/>
</dbReference>
<evidence type="ECO:0000313" key="2">
    <source>
        <dbReference type="EMBL" id="KYG73374.1"/>
    </source>
</evidence>
<dbReference type="SUPFAM" id="SSF143422">
    <property type="entry name" value="Transposase IS200-like"/>
    <property type="match status" value="1"/>
</dbReference>
<gene>
    <name evidence="2" type="ORF">AWW68_11755</name>
</gene>
<dbReference type="InterPro" id="IPR002686">
    <property type="entry name" value="Transposase_17"/>
</dbReference>
<evidence type="ECO:0000313" key="3">
    <source>
        <dbReference type="Proteomes" id="UP000075606"/>
    </source>
</evidence>
<dbReference type="GO" id="GO:0004803">
    <property type="term" value="F:transposase activity"/>
    <property type="evidence" value="ECO:0007669"/>
    <property type="project" value="InterPro"/>
</dbReference>
<reference evidence="2 3" key="1">
    <citation type="submission" date="2016-01" db="EMBL/GenBank/DDBJ databases">
        <title>Genome sequencing of Roseivirga spongicola UST030701-084.</title>
        <authorList>
            <person name="Selvaratnam C."/>
            <person name="Thevarajoo S."/>
            <person name="Goh K.M."/>
            <person name="Ee R."/>
            <person name="Chan K.-G."/>
            <person name="Chong C.S."/>
        </authorList>
    </citation>
    <scope>NUCLEOTIDE SEQUENCE [LARGE SCALE GENOMIC DNA]</scope>
    <source>
        <strain evidence="2 3">UST030701-084</strain>
    </source>
</reference>
<dbReference type="GO" id="GO:0043565">
    <property type="term" value="F:sequence-specific DNA binding"/>
    <property type="evidence" value="ECO:0007669"/>
    <property type="project" value="TreeGrafter"/>
</dbReference>
<dbReference type="AlphaFoldDB" id="A0A150X3T5"/>
<dbReference type="PANTHER" id="PTHR36966">
    <property type="entry name" value="REP-ASSOCIATED TYROSINE TRANSPOSASE"/>
    <property type="match status" value="1"/>
</dbReference>
<protein>
    <submittedName>
        <fullName evidence="2">Transposase</fullName>
    </submittedName>
</protein>
<proteinExistence type="predicted"/>
<dbReference type="Gene3D" id="3.30.70.1290">
    <property type="entry name" value="Transposase IS200-like"/>
    <property type="match status" value="1"/>
</dbReference>
<name>A0A150X3T5_9BACT</name>
<dbReference type="InterPro" id="IPR052715">
    <property type="entry name" value="RAYT_transposase"/>
</dbReference>
<dbReference type="Pfam" id="PF01797">
    <property type="entry name" value="Y1_Tnp"/>
    <property type="match status" value="1"/>
</dbReference>
<dbReference type="GO" id="GO:0006313">
    <property type="term" value="P:DNA transposition"/>
    <property type="evidence" value="ECO:0007669"/>
    <property type="project" value="InterPro"/>
</dbReference>
<dbReference type="EMBL" id="LRPC01000028">
    <property type="protein sequence ID" value="KYG73374.1"/>
    <property type="molecule type" value="Genomic_DNA"/>
</dbReference>
<accession>A0A150X3T5</accession>
<sequence length="175" mass="21341">MHTHHIQFFTATIYKWTPILFDDRFKDIITGSLTYLVREKRCEIYGFVIMPNHIHLIWKIDPSHQLEDVQRDFLKYTGQQFRFKLKDSNSGMLEKFEVNLKDRKHQFWQRNSLSIDLWSRQVVEQKLDYIHHNPVSGKWNLSDDFVQYYYSSASYYEDNTNYFPFLSHYMECFNG</sequence>
<dbReference type="STRING" id="333140.AWW68_11755"/>
<keyword evidence="3" id="KW-1185">Reference proteome</keyword>
<organism evidence="2 3">
    <name type="scientific">Roseivirga spongicola</name>
    <dbReference type="NCBI Taxonomy" id="333140"/>
    <lineage>
        <taxon>Bacteria</taxon>
        <taxon>Pseudomonadati</taxon>
        <taxon>Bacteroidota</taxon>
        <taxon>Cytophagia</taxon>
        <taxon>Cytophagales</taxon>
        <taxon>Roseivirgaceae</taxon>
        <taxon>Roseivirga</taxon>
    </lineage>
</organism>
<dbReference type="SMART" id="SM01321">
    <property type="entry name" value="Y1_Tnp"/>
    <property type="match status" value="1"/>
</dbReference>
<comment type="caution">
    <text evidence="2">The sequence shown here is derived from an EMBL/GenBank/DDBJ whole genome shotgun (WGS) entry which is preliminary data.</text>
</comment>
<dbReference type="OrthoDB" id="9788881at2"/>
<dbReference type="Proteomes" id="UP000075606">
    <property type="component" value="Unassembled WGS sequence"/>
</dbReference>
<dbReference type="PANTHER" id="PTHR36966:SF1">
    <property type="entry name" value="REP-ASSOCIATED TYROSINE TRANSPOSASE"/>
    <property type="match status" value="1"/>
</dbReference>
<feature type="domain" description="Transposase IS200-like" evidence="1">
    <location>
        <begin position="2"/>
        <end position="133"/>
    </location>
</feature>
<dbReference type="InterPro" id="IPR036515">
    <property type="entry name" value="Transposase_17_sf"/>
</dbReference>
<evidence type="ECO:0000259" key="1">
    <source>
        <dbReference type="SMART" id="SM01321"/>
    </source>
</evidence>